<comment type="caution">
    <text evidence="1">The sequence shown here is derived from an EMBL/GenBank/DDBJ whole genome shotgun (WGS) entry which is preliminary data.</text>
</comment>
<evidence type="ECO:0000313" key="1">
    <source>
        <dbReference type="EMBL" id="KAF0899996.1"/>
    </source>
</evidence>
<sequence>MEGAAKRGRSSSGRQVARSYTQTIAAVGTEFASRSRLMVLNAGSIAGNPSFVVAPPGYRRLKVT</sequence>
<dbReference type="EMBL" id="SPHZ02000009">
    <property type="protein sequence ID" value="KAF0899996.1"/>
    <property type="molecule type" value="Genomic_DNA"/>
</dbReference>
<accession>A0A6G1CIL6</accession>
<protein>
    <submittedName>
        <fullName evidence="1">Uncharacterized protein</fullName>
    </submittedName>
</protein>
<proteinExistence type="predicted"/>
<reference evidence="1 2" key="1">
    <citation type="submission" date="2019-11" db="EMBL/GenBank/DDBJ databases">
        <title>Whole genome sequence of Oryza granulata.</title>
        <authorList>
            <person name="Li W."/>
        </authorList>
    </citation>
    <scope>NUCLEOTIDE SEQUENCE [LARGE SCALE GENOMIC DNA]</scope>
    <source>
        <strain evidence="2">cv. Menghai</strain>
        <tissue evidence="1">Leaf</tissue>
    </source>
</reference>
<dbReference type="Proteomes" id="UP000479710">
    <property type="component" value="Unassembled WGS sequence"/>
</dbReference>
<gene>
    <name evidence="1" type="ORF">E2562_026238</name>
</gene>
<evidence type="ECO:0000313" key="2">
    <source>
        <dbReference type="Proteomes" id="UP000479710"/>
    </source>
</evidence>
<organism evidence="1 2">
    <name type="scientific">Oryza meyeriana var. granulata</name>
    <dbReference type="NCBI Taxonomy" id="110450"/>
    <lineage>
        <taxon>Eukaryota</taxon>
        <taxon>Viridiplantae</taxon>
        <taxon>Streptophyta</taxon>
        <taxon>Embryophyta</taxon>
        <taxon>Tracheophyta</taxon>
        <taxon>Spermatophyta</taxon>
        <taxon>Magnoliopsida</taxon>
        <taxon>Liliopsida</taxon>
        <taxon>Poales</taxon>
        <taxon>Poaceae</taxon>
        <taxon>BOP clade</taxon>
        <taxon>Oryzoideae</taxon>
        <taxon>Oryzeae</taxon>
        <taxon>Oryzinae</taxon>
        <taxon>Oryza</taxon>
        <taxon>Oryza meyeriana</taxon>
    </lineage>
</organism>
<dbReference type="AlphaFoldDB" id="A0A6G1CIL6"/>
<keyword evidence="2" id="KW-1185">Reference proteome</keyword>
<name>A0A6G1CIL6_9ORYZ</name>